<gene>
    <name evidence="2" type="ORF">M569_02719</name>
</gene>
<evidence type="ECO:0000313" key="3">
    <source>
        <dbReference type="Proteomes" id="UP000015453"/>
    </source>
</evidence>
<name>S8D3Q2_9LAMI</name>
<dbReference type="AlphaFoldDB" id="S8D3Q2"/>
<accession>S8D3Q2</accession>
<organism evidence="2 3">
    <name type="scientific">Genlisea aurea</name>
    <dbReference type="NCBI Taxonomy" id="192259"/>
    <lineage>
        <taxon>Eukaryota</taxon>
        <taxon>Viridiplantae</taxon>
        <taxon>Streptophyta</taxon>
        <taxon>Embryophyta</taxon>
        <taxon>Tracheophyta</taxon>
        <taxon>Spermatophyta</taxon>
        <taxon>Magnoliopsida</taxon>
        <taxon>eudicotyledons</taxon>
        <taxon>Gunneridae</taxon>
        <taxon>Pentapetalae</taxon>
        <taxon>asterids</taxon>
        <taxon>lamiids</taxon>
        <taxon>Lamiales</taxon>
        <taxon>Lentibulariaceae</taxon>
        <taxon>Genlisea</taxon>
    </lineage>
</organism>
<evidence type="ECO:0000313" key="2">
    <source>
        <dbReference type="EMBL" id="EPS72041.1"/>
    </source>
</evidence>
<comment type="caution">
    <text evidence="2">The sequence shown here is derived from an EMBL/GenBank/DDBJ whole genome shotgun (WGS) entry which is preliminary data.</text>
</comment>
<evidence type="ECO:0000256" key="1">
    <source>
        <dbReference type="SAM" id="MobiDB-lite"/>
    </source>
</evidence>
<dbReference type="OrthoDB" id="298344at2759"/>
<feature type="region of interest" description="Disordered" evidence="1">
    <location>
        <begin position="73"/>
        <end position="94"/>
    </location>
</feature>
<sequence>MGKEDEPPKKQTRSIMDPDYLTFLEGDTAMSIYDNHAVDSDEERKQQQQQHLNTGDCSPDVEIMECPPVLRVRSQHHKGSSSAEPAVNRHRRKNSKAIASLQSEFRNQIINLLVKPYDEREYQRLKFDISDRKPEVRHLDLRNGRERSCPKNIRGKCYLDYDPDLKEKLSEYRVDKPRCLNLMRGYFFWVQNVARMGSFQPWKDPECLAVRPARGVRYF</sequence>
<dbReference type="PANTHER" id="PTHR34194:SF2">
    <property type="entry name" value="F14J8.16 PROTEIN"/>
    <property type="match status" value="1"/>
</dbReference>
<feature type="region of interest" description="Disordered" evidence="1">
    <location>
        <begin position="39"/>
        <end position="60"/>
    </location>
</feature>
<protein>
    <submittedName>
        <fullName evidence="2">Uncharacterized protein</fullName>
    </submittedName>
</protein>
<dbReference type="Proteomes" id="UP000015453">
    <property type="component" value="Unassembled WGS sequence"/>
</dbReference>
<keyword evidence="3" id="KW-1185">Reference proteome</keyword>
<proteinExistence type="predicted"/>
<dbReference type="EMBL" id="AUSU01000996">
    <property type="protein sequence ID" value="EPS72041.1"/>
    <property type="molecule type" value="Genomic_DNA"/>
</dbReference>
<dbReference type="PANTHER" id="PTHR34194">
    <property type="entry name" value="F14J8.16 PROTEIN"/>
    <property type="match status" value="1"/>
</dbReference>
<feature type="compositionally biased region" description="Polar residues" evidence="1">
    <location>
        <begin position="47"/>
        <end position="56"/>
    </location>
</feature>
<reference evidence="2 3" key="1">
    <citation type="journal article" date="2013" name="BMC Genomics">
        <title>The miniature genome of a carnivorous plant Genlisea aurea contains a low number of genes and short non-coding sequences.</title>
        <authorList>
            <person name="Leushkin E.V."/>
            <person name="Sutormin R.A."/>
            <person name="Nabieva E.R."/>
            <person name="Penin A.A."/>
            <person name="Kondrashov A.S."/>
            <person name="Logacheva M.D."/>
        </authorList>
    </citation>
    <scope>NUCLEOTIDE SEQUENCE [LARGE SCALE GENOMIC DNA]</scope>
</reference>